<name>A0A419HJT3_9PSEU</name>
<dbReference type="EMBL" id="QZFV01000152">
    <property type="protein sequence ID" value="RJQ76071.1"/>
    <property type="molecule type" value="Genomic_DNA"/>
</dbReference>
<proteinExistence type="predicted"/>
<reference evidence="1 2" key="1">
    <citation type="submission" date="2018-09" db="EMBL/GenBank/DDBJ databases">
        <title>YIM PH 21725 draft genome.</title>
        <authorList>
            <person name="Miao C."/>
        </authorList>
    </citation>
    <scope>NUCLEOTIDE SEQUENCE [LARGE SCALE GENOMIC DNA]</scope>
    <source>
        <strain evidence="2">YIM PH21725</strain>
    </source>
</reference>
<dbReference type="Proteomes" id="UP000285112">
    <property type="component" value="Unassembled WGS sequence"/>
</dbReference>
<dbReference type="OrthoDB" id="5195530at2"/>
<protein>
    <submittedName>
        <fullName evidence="1">Phosphoribosylaminoimidazole synthetase</fullName>
    </submittedName>
</protein>
<evidence type="ECO:0000313" key="1">
    <source>
        <dbReference type="EMBL" id="RJQ76071.1"/>
    </source>
</evidence>
<organism evidence="1 2">
    <name type="scientific">Amycolatopsis panacis</name>
    <dbReference type="NCBI Taxonomy" id="2340917"/>
    <lineage>
        <taxon>Bacteria</taxon>
        <taxon>Bacillati</taxon>
        <taxon>Actinomycetota</taxon>
        <taxon>Actinomycetes</taxon>
        <taxon>Pseudonocardiales</taxon>
        <taxon>Pseudonocardiaceae</taxon>
        <taxon>Amycolatopsis</taxon>
    </lineage>
</organism>
<evidence type="ECO:0000313" key="2">
    <source>
        <dbReference type="Proteomes" id="UP000285112"/>
    </source>
</evidence>
<comment type="caution">
    <text evidence="1">The sequence shown here is derived from an EMBL/GenBank/DDBJ whole genome shotgun (WGS) entry which is preliminary data.</text>
</comment>
<keyword evidence="2" id="KW-1185">Reference proteome</keyword>
<accession>A0A419HJT3</accession>
<dbReference type="AlphaFoldDB" id="A0A419HJT3"/>
<gene>
    <name evidence="1" type="ORF">D5S19_30850</name>
</gene>
<sequence>MIVRCIFNTGEQIGLLEHGLHFGDQTRFEVKVGTKYPVYGMSMFNRGLTALIRGETERPNWYPIELFEVVDGGLPAKWRFATRDEGESWTQAIWGYPELVDDPGHADALIEREVEALTVFAAQVGARHEEFRGE</sequence>
<dbReference type="RefSeq" id="WP_120026867.1">
    <property type="nucleotide sequence ID" value="NZ_QZFV01000152.1"/>
</dbReference>